<reference evidence="1 2" key="1">
    <citation type="submission" date="2016-05" db="EMBL/GenBank/DDBJ databases">
        <title>Single-cell genome of chain-forming Candidatus Thiomargarita nelsonii and comparison to other large sulfur-oxidizing bacteria.</title>
        <authorList>
            <person name="Winkel M."/>
            <person name="Salman V."/>
            <person name="Woyke T."/>
            <person name="Schulz-Vogt H."/>
            <person name="Richter M."/>
            <person name="Flood B."/>
            <person name="Bailey J."/>
            <person name="Amann R."/>
            <person name="Mussmann M."/>
        </authorList>
    </citation>
    <scope>NUCLEOTIDE SEQUENCE [LARGE SCALE GENOMIC DNA]</scope>
    <source>
        <strain evidence="1 2">THI036</strain>
    </source>
</reference>
<dbReference type="Pfam" id="PF03683">
    <property type="entry name" value="UPF0175"/>
    <property type="match status" value="1"/>
</dbReference>
<dbReference type="Proteomes" id="UP000076962">
    <property type="component" value="Unassembled WGS sequence"/>
</dbReference>
<name>A0A176S5X1_9GAMM</name>
<dbReference type="InterPro" id="IPR005368">
    <property type="entry name" value="UPF0175"/>
</dbReference>
<protein>
    <submittedName>
        <fullName evidence="1">Protein belonging to Uncharacterized protein family UPF0175</fullName>
    </submittedName>
</protein>
<comment type="caution">
    <text evidence="1">The sequence shown here is derived from an EMBL/GenBank/DDBJ whole genome shotgun (WGS) entry which is preliminary data.</text>
</comment>
<dbReference type="EMBL" id="LUTY01000380">
    <property type="protein sequence ID" value="OAD23415.1"/>
    <property type="molecule type" value="Genomic_DNA"/>
</dbReference>
<accession>A0A176S5X1</accession>
<gene>
    <name evidence="1" type="ORF">THIOM_000754</name>
</gene>
<evidence type="ECO:0000313" key="2">
    <source>
        <dbReference type="Proteomes" id="UP000076962"/>
    </source>
</evidence>
<dbReference type="AlphaFoldDB" id="A0A176S5X1"/>
<sequence>MQAISIEIQDIVANEYQKGNISIRQGAKMLGLSYEEFMVDFLGERKISFINGTPSELEAEFKQEEAWLDEVLENKT</sequence>
<keyword evidence="2" id="KW-1185">Reference proteome</keyword>
<proteinExistence type="predicted"/>
<organism evidence="1 2">
    <name type="scientific">Candidatus Thiomargarita nelsonii</name>
    <dbReference type="NCBI Taxonomy" id="1003181"/>
    <lineage>
        <taxon>Bacteria</taxon>
        <taxon>Pseudomonadati</taxon>
        <taxon>Pseudomonadota</taxon>
        <taxon>Gammaproteobacteria</taxon>
        <taxon>Thiotrichales</taxon>
        <taxon>Thiotrichaceae</taxon>
        <taxon>Thiomargarita</taxon>
    </lineage>
</organism>
<evidence type="ECO:0000313" key="1">
    <source>
        <dbReference type="EMBL" id="OAD23415.1"/>
    </source>
</evidence>